<evidence type="ECO:0000256" key="5">
    <source>
        <dbReference type="ARBA" id="ARBA00031445"/>
    </source>
</evidence>
<evidence type="ECO:0000256" key="6">
    <source>
        <dbReference type="ARBA" id="ARBA00049183"/>
    </source>
</evidence>
<keyword evidence="9" id="KW-0472">Membrane</keyword>
<comment type="function">
    <text evidence="9">Involved in lipopolysaccharide (LPS) biosynthesis. Catalyzes the transfer of 3-deoxy-D-manno-octulosonate (Kdo) residue(s) from CMP-Kdo to lipid IV(A), the tetraacyldisaccharide-1,4'-bisphosphate precursor of lipid A.</text>
</comment>
<dbReference type="PANTHER" id="PTHR42755">
    <property type="entry name" value="3-DEOXY-MANNO-OCTULOSONATE CYTIDYLYLTRANSFERASE"/>
    <property type="match status" value="1"/>
</dbReference>
<sequence>MIYTFFCFIVLCVVAPFLALLCLRSKFKRSIPARFFLKNNPKFKSSKYHFHACSLGEVSSIEPIVKALGDARISVITQTGFNKATSVTKNVRFLPFECFLPFWFSKCDTLIVFEAELWLNLFKFAKISGARTILLNARISDKSYKSYLRFRFYYRYLFSYVDLVLAQSDDDKTRLESLGAKNVKVVGNIKSTKLPKPTKNYAKHFERSIIIASSHENEEKRILQNLNLKDGDQLFIAPRHPERFGKVDVLAKDFASKFGFSYEKFSQNLEFKSKIVLVDTLGELVNLYKICDIVILCGSFEPGIGGHNVIEAAQFGCKIISGKFIDNQKSLYASIDGINLADYSDIPMLLDSNLKSSSIRNPANFDEILKELKGEK</sequence>
<dbReference type="UniPathway" id="UPA00958"/>
<evidence type="ECO:0000256" key="1">
    <source>
        <dbReference type="ARBA" id="ARBA00004713"/>
    </source>
</evidence>
<dbReference type="GO" id="GO:0009244">
    <property type="term" value="P:lipopolysaccharide core region biosynthetic process"/>
    <property type="evidence" value="ECO:0007669"/>
    <property type="project" value="UniProtKB-UniRule"/>
</dbReference>
<evidence type="ECO:0000256" key="8">
    <source>
        <dbReference type="PIRSR" id="PIRSR639901-2"/>
    </source>
</evidence>
<dbReference type="AlphaFoldDB" id="A0A0S4R6T7"/>
<feature type="site" description="Transition state stabilizer" evidence="8">
    <location>
        <position position="190"/>
    </location>
</feature>
<dbReference type="Gene3D" id="3.40.50.11720">
    <property type="entry name" value="3-Deoxy-D-manno-octulosonic-acid transferase, N-terminal domain"/>
    <property type="match status" value="1"/>
</dbReference>
<dbReference type="PANTHER" id="PTHR42755:SF1">
    <property type="entry name" value="3-DEOXY-D-MANNO-OCTULOSONIC ACID TRANSFERASE, MITOCHONDRIAL-RELATED"/>
    <property type="match status" value="1"/>
</dbReference>
<reference evidence="11 12" key="1">
    <citation type="submission" date="2015-11" db="EMBL/GenBank/DDBJ databases">
        <authorList>
            <consortium name="Pathogen Informatics"/>
        </authorList>
    </citation>
    <scope>NUCLEOTIDE SEQUENCE [LARGE SCALE GENOMIC DNA]</scope>
    <source>
        <strain evidence="11 12">006A-0059</strain>
    </source>
</reference>
<evidence type="ECO:0000256" key="4">
    <source>
        <dbReference type="ARBA" id="ARBA00022679"/>
    </source>
</evidence>
<evidence type="ECO:0000256" key="9">
    <source>
        <dbReference type="RuleBase" id="RU365103"/>
    </source>
</evidence>
<keyword evidence="4 9" id="KW-0808">Transferase</keyword>
<keyword evidence="12" id="KW-1185">Reference proteome</keyword>
<dbReference type="EC" id="2.4.99.12" evidence="2 9"/>
<gene>
    <name evidence="11" type="primary">waaA</name>
    <name evidence="11" type="ORF">ERS686654_01708</name>
</gene>
<dbReference type="Proteomes" id="UP000052237">
    <property type="component" value="Unassembled WGS sequence"/>
</dbReference>
<dbReference type="GO" id="GO:0009245">
    <property type="term" value="P:lipid A biosynthetic process"/>
    <property type="evidence" value="ECO:0007669"/>
    <property type="project" value="TreeGrafter"/>
</dbReference>
<protein>
    <recommendedName>
        <fullName evidence="3 9">3-deoxy-D-manno-octulosonic acid transferase</fullName>
        <shortName evidence="9">Kdo transferase</shortName>
        <ecNumber evidence="2 9">2.4.99.12</ecNumber>
    </recommendedName>
    <alternativeName>
        <fullName evidence="5 9">Lipid IV(A) 3-deoxy-D-manno-octulosonic acid transferase</fullName>
    </alternativeName>
</protein>
<proteinExistence type="inferred from homology"/>
<dbReference type="InterPro" id="IPR038107">
    <property type="entry name" value="Glycos_transf_N_sf"/>
</dbReference>
<keyword evidence="9" id="KW-1003">Cell membrane</keyword>
<feature type="domain" description="3-deoxy-D-manno-octulosonic-acid transferase N-terminal" evidence="10">
    <location>
        <begin position="32"/>
        <end position="191"/>
    </location>
</feature>
<accession>A0A0S4R6T7</accession>
<evidence type="ECO:0000313" key="12">
    <source>
        <dbReference type="Proteomes" id="UP000052237"/>
    </source>
</evidence>
<organism evidence="11 12">
    <name type="scientific">Campylobacter hyointestinalis subsp. hyointestinalis</name>
    <dbReference type="NCBI Taxonomy" id="91352"/>
    <lineage>
        <taxon>Bacteria</taxon>
        <taxon>Pseudomonadati</taxon>
        <taxon>Campylobacterota</taxon>
        <taxon>Epsilonproteobacteria</taxon>
        <taxon>Campylobacterales</taxon>
        <taxon>Campylobacteraceae</taxon>
        <taxon>Campylobacter</taxon>
    </lineage>
</organism>
<feature type="site" description="Transition state stabilizer" evidence="8">
    <location>
        <position position="114"/>
    </location>
</feature>
<dbReference type="EMBL" id="FAVB01000004">
    <property type="protein sequence ID" value="CUU86728.1"/>
    <property type="molecule type" value="Genomic_DNA"/>
</dbReference>
<feature type="active site" description="Proton acceptor" evidence="7">
    <location>
        <position position="57"/>
    </location>
</feature>
<evidence type="ECO:0000256" key="3">
    <source>
        <dbReference type="ARBA" id="ARBA00019077"/>
    </source>
</evidence>
<dbReference type="InterPro" id="IPR007507">
    <property type="entry name" value="Glycos_transf_N"/>
</dbReference>
<name>A0A0S4R6T7_CAMHY</name>
<comment type="subcellular location">
    <subcellularLocation>
        <location evidence="9">Cell membrane</location>
    </subcellularLocation>
</comment>
<dbReference type="RefSeq" id="WP_059426833.1">
    <property type="nucleotide sequence ID" value="NZ_FAUT01000001.1"/>
</dbReference>
<dbReference type="InterPro" id="IPR039901">
    <property type="entry name" value="Kdotransferase"/>
</dbReference>
<dbReference type="SUPFAM" id="SSF53756">
    <property type="entry name" value="UDP-Glycosyltransferase/glycogen phosphorylase"/>
    <property type="match status" value="1"/>
</dbReference>
<comment type="pathway">
    <text evidence="1 9">Bacterial outer membrane biogenesis; LPS core biosynthesis.</text>
</comment>
<dbReference type="GO" id="GO:0005886">
    <property type="term" value="C:plasma membrane"/>
    <property type="evidence" value="ECO:0007669"/>
    <property type="project" value="UniProtKB-SubCell"/>
</dbReference>
<dbReference type="Pfam" id="PF04413">
    <property type="entry name" value="Glycos_transf_N"/>
    <property type="match status" value="1"/>
</dbReference>
<evidence type="ECO:0000256" key="2">
    <source>
        <dbReference type="ARBA" id="ARBA00012621"/>
    </source>
</evidence>
<comment type="similarity">
    <text evidence="9">Belongs to the glycosyltransferase group 1 family.</text>
</comment>
<comment type="catalytic activity">
    <reaction evidence="6 9">
        <text>lipid IVA (E. coli) + CMP-3-deoxy-beta-D-manno-octulosonate = alpha-Kdo-(2-&gt;6)-lipid IVA (E. coli) + CMP + H(+)</text>
        <dbReference type="Rhea" id="RHEA:28066"/>
        <dbReference type="ChEBI" id="CHEBI:15378"/>
        <dbReference type="ChEBI" id="CHEBI:58603"/>
        <dbReference type="ChEBI" id="CHEBI:60364"/>
        <dbReference type="ChEBI" id="CHEBI:60377"/>
        <dbReference type="ChEBI" id="CHEBI:85987"/>
        <dbReference type="EC" id="2.4.99.12"/>
    </reaction>
</comment>
<evidence type="ECO:0000259" key="10">
    <source>
        <dbReference type="Pfam" id="PF04413"/>
    </source>
</evidence>
<dbReference type="NCBIfam" id="NF004389">
    <property type="entry name" value="PRK05749.1-5"/>
    <property type="match status" value="1"/>
</dbReference>
<comment type="caution">
    <text evidence="11">The sequence shown here is derived from an EMBL/GenBank/DDBJ whole genome shotgun (WGS) entry which is preliminary data.</text>
</comment>
<dbReference type="Gene3D" id="3.40.50.2000">
    <property type="entry name" value="Glycogen Phosphorylase B"/>
    <property type="match status" value="1"/>
</dbReference>
<keyword evidence="11" id="KW-0328">Glycosyltransferase</keyword>
<evidence type="ECO:0000313" key="11">
    <source>
        <dbReference type="EMBL" id="CUU86728.1"/>
    </source>
</evidence>
<dbReference type="GO" id="GO:0043842">
    <property type="term" value="F:Kdo transferase activity"/>
    <property type="evidence" value="ECO:0007669"/>
    <property type="project" value="UniProtKB-EC"/>
</dbReference>
<keyword evidence="9" id="KW-0448">Lipopolysaccharide biosynthesis</keyword>
<evidence type="ECO:0000256" key="7">
    <source>
        <dbReference type="PIRSR" id="PIRSR639901-1"/>
    </source>
</evidence>